<evidence type="ECO:0000313" key="2">
    <source>
        <dbReference type="EMBL" id="KFM60542.1"/>
    </source>
</evidence>
<reference evidence="2 3" key="1">
    <citation type="submission" date="2013-11" db="EMBL/GenBank/DDBJ databases">
        <title>Genome sequencing of Stegodyphus mimosarum.</title>
        <authorList>
            <person name="Bechsgaard J."/>
        </authorList>
    </citation>
    <scope>NUCLEOTIDE SEQUENCE [LARGE SCALE GENOMIC DNA]</scope>
</reference>
<dbReference type="InterPro" id="IPR029526">
    <property type="entry name" value="PGBD"/>
</dbReference>
<gene>
    <name evidence="2" type="ORF">X975_21392</name>
</gene>
<dbReference type="Proteomes" id="UP000054359">
    <property type="component" value="Unassembled WGS sequence"/>
</dbReference>
<dbReference type="PANTHER" id="PTHR47055:SF3">
    <property type="entry name" value="PHORBOL-ESTER_DAG-TYPE DOMAIN-CONTAINING PROTEIN"/>
    <property type="match status" value="1"/>
</dbReference>
<dbReference type="InterPro" id="IPR052638">
    <property type="entry name" value="PiggyBac_TE-derived"/>
</dbReference>
<dbReference type="STRING" id="407821.A0A087T603"/>
<dbReference type="AlphaFoldDB" id="A0A087T603"/>
<evidence type="ECO:0000313" key="3">
    <source>
        <dbReference type="Proteomes" id="UP000054359"/>
    </source>
</evidence>
<protein>
    <submittedName>
        <fullName evidence="2">PiggyBac transposable element-derived protein 3</fullName>
    </submittedName>
</protein>
<accession>A0A087T603</accession>
<dbReference type="PANTHER" id="PTHR47055">
    <property type="entry name" value="DDE_TNP_1_7 DOMAIN-CONTAINING PROTEIN"/>
    <property type="match status" value="1"/>
</dbReference>
<dbReference type="GO" id="GO:0043565">
    <property type="term" value="F:sequence-specific DNA binding"/>
    <property type="evidence" value="ECO:0007669"/>
    <property type="project" value="TreeGrafter"/>
</dbReference>
<evidence type="ECO:0000259" key="1">
    <source>
        <dbReference type="Pfam" id="PF13843"/>
    </source>
</evidence>
<dbReference type="OMA" id="NSTHFDA"/>
<dbReference type="Pfam" id="PF13843">
    <property type="entry name" value="DDE_Tnp_1_7"/>
    <property type="match status" value="1"/>
</dbReference>
<dbReference type="OrthoDB" id="6437058at2759"/>
<dbReference type="EMBL" id="KK113591">
    <property type="protein sequence ID" value="KFM60542.1"/>
    <property type="molecule type" value="Genomic_DNA"/>
</dbReference>
<name>A0A087T603_STEMI</name>
<proteinExistence type="predicted"/>
<sequence>MLQPVIDPNSHIIFLMIFFNSYDLLVELKTQGFRAMGTIRNNRTASYPLMPDKILEKKNRGTYDYCFDKRNEIIIVKWKDNKCVTTATNFDYIEPLTQLSRHQKGLKEKS</sequence>
<feature type="non-terminal residue" evidence="2">
    <location>
        <position position="110"/>
    </location>
</feature>
<keyword evidence="3" id="KW-1185">Reference proteome</keyword>
<feature type="domain" description="PiggyBac transposable element-derived protein" evidence="1">
    <location>
        <begin position="5"/>
        <end position="92"/>
    </location>
</feature>
<organism evidence="2 3">
    <name type="scientific">Stegodyphus mimosarum</name>
    <name type="common">African social velvet spider</name>
    <dbReference type="NCBI Taxonomy" id="407821"/>
    <lineage>
        <taxon>Eukaryota</taxon>
        <taxon>Metazoa</taxon>
        <taxon>Ecdysozoa</taxon>
        <taxon>Arthropoda</taxon>
        <taxon>Chelicerata</taxon>
        <taxon>Arachnida</taxon>
        <taxon>Araneae</taxon>
        <taxon>Araneomorphae</taxon>
        <taxon>Entelegynae</taxon>
        <taxon>Eresoidea</taxon>
        <taxon>Eresidae</taxon>
        <taxon>Stegodyphus</taxon>
    </lineage>
</organism>